<dbReference type="SUPFAM" id="SSF46785">
    <property type="entry name" value="Winged helix' DNA-binding domain"/>
    <property type="match status" value="1"/>
</dbReference>
<keyword evidence="3" id="KW-0804">Transcription</keyword>
<dbReference type="Pfam" id="PF07729">
    <property type="entry name" value="FCD"/>
    <property type="match status" value="1"/>
</dbReference>
<dbReference type="SUPFAM" id="SSF48008">
    <property type="entry name" value="GntR ligand-binding domain-like"/>
    <property type="match status" value="1"/>
</dbReference>
<evidence type="ECO:0000256" key="3">
    <source>
        <dbReference type="ARBA" id="ARBA00023163"/>
    </source>
</evidence>
<dbReference type="EMBL" id="JAOWKW010000006">
    <property type="protein sequence ID" value="MCV2878965.1"/>
    <property type="molecule type" value="Genomic_DNA"/>
</dbReference>
<sequence>MTDQQNIKSDQIAQLLTTRIVRGEFAPGEKLLQDHIAREYSVSHVTVREAFLYLAGRGLAVRLPRRGICVAPLDRSAVEELRLMRQALEPVALLHSVPHLTPAQIAHAEAMRLACDAAQTAVDWEEANRQFHMAIIAGCGMARLSEEIDNLQLLYARHFLVKHASRWKPRSDPDHQAIMSAIRERDAARASAVMQRHLARLS</sequence>
<organism evidence="5 6">
    <name type="scientific">Sedimentimonas flavescens</name>
    <dbReference type="NCBI Taxonomy" id="2851012"/>
    <lineage>
        <taxon>Bacteria</taxon>
        <taxon>Pseudomonadati</taxon>
        <taxon>Pseudomonadota</taxon>
        <taxon>Alphaproteobacteria</taxon>
        <taxon>Rhodobacterales</taxon>
        <taxon>Rhodobacter group</taxon>
        <taxon>Sedimentimonas</taxon>
    </lineage>
</organism>
<evidence type="ECO:0000259" key="4">
    <source>
        <dbReference type="PROSITE" id="PS50949"/>
    </source>
</evidence>
<dbReference type="PANTHER" id="PTHR43537:SF49">
    <property type="entry name" value="TRANSCRIPTIONAL REGULATORY PROTEIN"/>
    <property type="match status" value="1"/>
</dbReference>
<dbReference type="PROSITE" id="PS50949">
    <property type="entry name" value="HTH_GNTR"/>
    <property type="match status" value="1"/>
</dbReference>
<dbReference type="PANTHER" id="PTHR43537">
    <property type="entry name" value="TRANSCRIPTIONAL REGULATOR, GNTR FAMILY"/>
    <property type="match status" value="1"/>
</dbReference>
<evidence type="ECO:0000313" key="5">
    <source>
        <dbReference type="EMBL" id="MCV2878965.1"/>
    </source>
</evidence>
<dbReference type="InterPro" id="IPR008920">
    <property type="entry name" value="TF_FadR/GntR_C"/>
</dbReference>
<name>A0ABT2ZZ28_9RHOB</name>
<feature type="domain" description="HTH gntR-type" evidence="4">
    <location>
        <begin position="6"/>
        <end position="73"/>
    </location>
</feature>
<keyword evidence="1" id="KW-0805">Transcription regulation</keyword>
<gene>
    <name evidence="5" type="ORF">OE699_08855</name>
</gene>
<dbReference type="InterPro" id="IPR011711">
    <property type="entry name" value="GntR_C"/>
</dbReference>
<dbReference type="CDD" id="cd07377">
    <property type="entry name" value="WHTH_GntR"/>
    <property type="match status" value="1"/>
</dbReference>
<reference evidence="5 6" key="1">
    <citation type="submission" date="2022-10" db="EMBL/GenBank/DDBJ databases">
        <title>Sinirhodobacter sp. nov., isolated from ocean surface sediments.</title>
        <authorList>
            <person name="He W."/>
            <person name="Wang L."/>
            <person name="Zhang D.-F."/>
        </authorList>
    </citation>
    <scope>NUCLEOTIDE SEQUENCE [LARGE SCALE GENOMIC DNA]</scope>
    <source>
        <strain evidence="5 6">WL0115</strain>
    </source>
</reference>
<comment type="caution">
    <text evidence="5">The sequence shown here is derived from an EMBL/GenBank/DDBJ whole genome shotgun (WGS) entry which is preliminary data.</text>
</comment>
<evidence type="ECO:0000256" key="2">
    <source>
        <dbReference type="ARBA" id="ARBA00023125"/>
    </source>
</evidence>
<accession>A0ABT2ZZ28</accession>
<keyword evidence="6" id="KW-1185">Reference proteome</keyword>
<dbReference type="SMART" id="SM00895">
    <property type="entry name" value="FCD"/>
    <property type="match status" value="1"/>
</dbReference>
<dbReference type="Gene3D" id="1.20.120.530">
    <property type="entry name" value="GntR ligand-binding domain-like"/>
    <property type="match status" value="1"/>
</dbReference>
<dbReference type="RefSeq" id="WP_263847752.1">
    <property type="nucleotide sequence ID" value="NZ_JAOWKW010000006.1"/>
</dbReference>
<dbReference type="InterPro" id="IPR036390">
    <property type="entry name" value="WH_DNA-bd_sf"/>
</dbReference>
<keyword evidence="2" id="KW-0238">DNA-binding</keyword>
<dbReference type="Pfam" id="PF00392">
    <property type="entry name" value="GntR"/>
    <property type="match status" value="1"/>
</dbReference>
<dbReference type="Gene3D" id="1.10.10.10">
    <property type="entry name" value="Winged helix-like DNA-binding domain superfamily/Winged helix DNA-binding domain"/>
    <property type="match status" value="1"/>
</dbReference>
<proteinExistence type="predicted"/>
<evidence type="ECO:0000313" key="6">
    <source>
        <dbReference type="Proteomes" id="UP001526166"/>
    </source>
</evidence>
<dbReference type="Proteomes" id="UP001526166">
    <property type="component" value="Unassembled WGS sequence"/>
</dbReference>
<dbReference type="SMART" id="SM00345">
    <property type="entry name" value="HTH_GNTR"/>
    <property type="match status" value="1"/>
</dbReference>
<dbReference type="InterPro" id="IPR000524">
    <property type="entry name" value="Tscrpt_reg_HTH_GntR"/>
</dbReference>
<evidence type="ECO:0000256" key="1">
    <source>
        <dbReference type="ARBA" id="ARBA00023015"/>
    </source>
</evidence>
<dbReference type="InterPro" id="IPR036388">
    <property type="entry name" value="WH-like_DNA-bd_sf"/>
</dbReference>
<protein>
    <submittedName>
        <fullName evidence="5">GntR family transcriptional regulator</fullName>
    </submittedName>
</protein>